<organism evidence="1 2">
    <name type="scientific">Acetobacter oeni</name>
    <dbReference type="NCBI Taxonomy" id="304077"/>
    <lineage>
        <taxon>Bacteria</taxon>
        <taxon>Pseudomonadati</taxon>
        <taxon>Pseudomonadota</taxon>
        <taxon>Alphaproteobacteria</taxon>
        <taxon>Acetobacterales</taxon>
        <taxon>Acetobacteraceae</taxon>
        <taxon>Acetobacter</taxon>
    </lineage>
</organism>
<keyword evidence="2" id="KW-1185">Reference proteome</keyword>
<dbReference type="EMBL" id="BJYG01000017">
    <property type="protein sequence ID" value="GEN63184.1"/>
    <property type="molecule type" value="Genomic_DNA"/>
</dbReference>
<reference evidence="1 2" key="1">
    <citation type="submission" date="2019-07" db="EMBL/GenBank/DDBJ databases">
        <title>Whole genome shotgun sequence of Acetobacter oeni NBRC 105207.</title>
        <authorList>
            <person name="Hosoyama A."/>
            <person name="Uohara A."/>
            <person name="Ohji S."/>
            <person name="Ichikawa N."/>
        </authorList>
    </citation>
    <scope>NUCLEOTIDE SEQUENCE [LARGE SCALE GENOMIC DNA]</scope>
    <source>
        <strain evidence="1 2">NBRC 105207</strain>
    </source>
</reference>
<name>A0A511XJR6_9PROT</name>
<evidence type="ECO:0000313" key="2">
    <source>
        <dbReference type="Proteomes" id="UP000321746"/>
    </source>
</evidence>
<proteinExistence type="predicted"/>
<dbReference type="AlphaFoldDB" id="A0A511XJR6"/>
<dbReference type="RefSeq" id="WP_146887529.1">
    <property type="nucleotide sequence ID" value="NZ_WOTA01000014.1"/>
</dbReference>
<comment type="caution">
    <text evidence="1">The sequence shown here is derived from an EMBL/GenBank/DDBJ whole genome shotgun (WGS) entry which is preliminary data.</text>
</comment>
<dbReference type="Proteomes" id="UP000321746">
    <property type="component" value="Unassembled WGS sequence"/>
</dbReference>
<evidence type="ECO:0000313" key="1">
    <source>
        <dbReference type="EMBL" id="GEN63184.1"/>
    </source>
</evidence>
<protein>
    <submittedName>
        <fullName evidence="1">Uncharacterized protein</fullName>
    </submittedName>
</protein>
<gene>
    <name evidence="1" type="ORF">AOE01nite_14080</name>
</gene>
<accession>A0A511XJR6</accession>
<sequence length="97" mass="10891">MTDKKQRKPINMRPWTPEWNGETCMRNGRPLYVICKDRGALIGSNDKFLNEYPVVALNRGGSVSSFTKDGSYRTDRACPGSDLMACASMPLSQWRCG</sequence>